<evidence type="ECO:0000313" key="8">
    <source>
        <dbReference type="EMBL" id="KAF5328798.1"/>
    </source>
</evidence>
<feature type="compositionally biased region" description="Basic and acidic residues" evidence="7">
    <location>
        <begin position="760"/>
        <end position="783"/>
    </location>
</feature>
<evidence type="ECO:0008006" key="10">
    <source>
        <dbReference type="Google" id="ProtNLM"/>
    </source>
</evidence>
<sequence length="789" mass="86475">MAVVGIDLGTLHSKIGVARHRGIDIIANEVSNRATPSLVAWGPKQRAIGEAAKTQETSNFKNTIGSLKRLIGRTLNDPQVLDVEKKFINAKLVDVNGSVGAEVTYQYEKAIYSITQIVATYLGKLRDITAAELKTNVTDVVIAVPGWYTDIQRRALIDAAAIANLNVLRLINDTTATALGYGITKSDLPEAENPRHVAFVDVGHGDLSVAIVAFSKGQLTVKSTAYDRNLGGRDIDFALVEHFSNEFKTKYKIDVLSNPKATFRLSAGCEKLKKVLSANAEAPLNVESIMNDVDATSKLTRDDLESLTAHVLDRIKAPLERAIADSGLTLEQIDAVELVGGSTRVPAVRARIQEAFPGKVLSTTLNQDEAIARGATFACAMLSPIFRVRDFAVNDIHHFPIKTTWTPSPSDPDDDTELLVFPQGNGIPSTKVLSFYRKEPFTIEAIYAEPALLPGGINPWIAKFEAKDVPPQANGDATCVKLRTRLDIHGIMSFQSAYVEEVEEKEEPAPAPMDVDGAAAPAEGEAAPVPPPKKKRVVKKKEIPFIATNTSLDKSIVEKLKEEEAKLHAADKLVMDTEDRKNALEEYVYDMRGKLDDRYAPYVKAEEKSALLSGCSAAEEWLYTEEGEDALKSAYVERLDALKALGDPIVFRYREVDERKKATAALRETLNSYMSQATSGEDKYAHIAEEEKQKVVEKVATVQQWLEDQSVRQGERAKNVDPVLTSAEIEKKRDEIIYFAIPILTKPKPKVPTSTSTPPPKEDAAKEEKKEEAAQGDGGKEGPSEMDVD</sequence>
<dbReference type="SUPFAM" id="SSF53067">
    <property type="entry name" value="Actin-like ATPase domain"/>
    <property type="match status" value="2"/>
</dbReference>
<dbReference type="AlphaFoldDB" id="A0A8H5FA49"/>
<dbReference type="SUPFAM" id="SSF100934">
    <property type="entry name" value="Heat shock protein 70kD (HSP70), C-terminal subdomain"/>
    <property type="match status" value="2"/>
</dbReference>
<comment type="similarity">
    <text evidence="2">Belongs to the heat shock protein 70 family.</text>
</comment>
<dbReference type="GO" id="GO:0140662">
    <property type="term" value="F:ATP-dependent protein folding chaperone"/>
    <property type="evidence" value="ECO:0007669"/>
    <property type="project" value="InterPro"/>
</dbReference>
<dbReference type="InterPro" id="IPR029048">
    <property type="entry name" value="HSP70_C_sf"/>
</dbReference>
<keyword evidence="5" id="KW-0067">ATP-binding</keyword>
<dbReference type="InterPro" id="IPR029047">
    <property type="entry name" value="HSP70_peptide-bd_sf"/>
</dbReference>
<keyword evidence="9" id="KW-1185">Reference proteome</keyword>
<dbReference type="Gene3D" id="3.90.640.10">
    <property type="entry name" value="Actin, Chain A, domain 4"/>
    <property type="match status" value="1"/>
</dbReference>
<keyword evidence="3" id="KW-0963">Cytoplasm</keyword>
<dbReference type="SUPFAM" id="SSF100920">
    <property type="entry name" value="Heat shock protein 70kD (HSP70), peptide-binding domain"/>
    <property type="match status" value="1"/>
</dbReference>
<feature type="region of interest" description="Disordered" evidence="7">
    <location>
        <begin position="746"/>
        <end position="789"/>
    </location>
</feature>
<evidence type="ECO:0000256" key="3">
    <source>
        <dbReference type="ARBA" id="ARBA00022490"/>
    </source>
</evidence>
<protein>
    <recommendedName>
        <fullName evidence="10">Heat shock protein 70</fullName>
    </recommendedName>
</protein>
<feature type="compositionally biased region" description="Low complexity" evidence="7">
    <location>
        <begin position="518"/>
        <end position="527"/>
    </location>
</feature>
<keyword evidence="6" id="KW-0346">Stress response</keyword>
<proteinExistence type="inferred from homology"/>
<dbReference type="Pfam" id="PF00012">
    <property type="entry name" value="HSP70"/>
    <property type="match status" value="1"/>
</dbReference>
<dbReference type="EMBL" id="JAACJJ010000003">
    <property type="protein sequence ID" value="KAF5328798.1"/>
    <property type="molecule type" value="Genomic_DNA"/>
</dbReference>
<evidence type="ECO:0000256" key="7">
    <source>
        <dbReference type="SAM" id="MobiDB-lite"/>
    </source>
</evidence>
<dbReference type="GO" id="GO:0005829">
    <property type="term" value="C:cytosol"/>
    <property type="evidence" value="ECO:0007669"/>
    <property type="project" value="TreeGrafter"/>
</dbReference>
<dbReference type="InterPro" id="IPR018181">
    <property type="entry name" value="Heat_shock_70_CS"/>
</dbReference>
<dbReference type="FunFam" id="2.60.34.10:FF:000011">
    <property type="entry name" value="Heat shock protein hsp88"/>
    <property type="match status" value="1"/>
</dbReference>
<evidence type="ECO:0000256" key="1">
    <source>
        <dbReference type="ARBA" id="ARBA00004496"/>
    </source>
</evidence>
<feature type="region of interest" description="Disordered" evidence="7">
    <location>
        <begin position="504"/>
        <end position="533"/>
    </location>
</feature>
<evidence type="ECO:0000256" key="4">
    <source>
        <dbReference type="ARBA" id="ARBA00022741"/>
    </source>
</evidence>
<dbReference type="Gene3D" id="1.20.1270.10">
    <property type="match status" value="1"/>
</dbReference>
<dbReference type="FunFam" id="3.30.420.40:FF:000171">
    <property type="entry name" value="Heat shock 70 kDa protein 4"/>
    <property type="match status" value="2"/>
</dbReference>
<dbReference type="GO" id="GO:0005634">
    <property type="term" value="C:nucleus"/>
    <property type="evidence" value="ECO:0007669"/>
    <property type="project" value="TreeGrafter"/>
</dbReference>
<dbReference type="PANTHER" id="PTHR45639">
    <property type="entry name" value="HSC70CB, ISOFORM G-RELATED"/>
    <property type="match status" value="1"/>
</dbReference>
<dbReference type="Proteomes" id="UP000567179">
    <property type="component" value="Unassembled WGS sequence"/>
</dbReference>
<dbReference type="Gene3D" id="3.30.30.30">
    <property type="match status" value="1"/>
</dbReference>
<dbReference type="GO" id="GO:0005524">
    <property type="term" value="F:ATP binding"/>
    <property type="evidence" value="ECO:0007669"/>
    <property type="project" value="UniProtKB-KW"/>
</dbReference>
<dbReference type="FunFam" id="3.30.30.30:FF:000002">
    <property type="entry name" value="Heat shock 70 kDa protein 4"/>
    <property type="match status" value="1"/>
</dbReference>
<name>A0A8H5FA49_9AGAR</name>
<dbReference type="OrthoDB" id="434160at2759"/>
<accession>A0A8H5FA49</accession>
<dbReference type="PROSITE" id="PS01036">
    <property type="entry name" value="HSP70_3"/>
    <property type="match status" value="1"/>
</dbReference>
<dbReference type="Gene3D" id="3.30.420.40">
    <property type="match status" value="2"/>
</dbReference>
<dbReference type="Gene3D" id="2.60.34.10">
    <property type="entry name" value="Substrate Binding Domain Of DNAk, Chain A, domain 1"/>
    <property type="match status" value="1"/>
</dbReference>
<reference evidence="8 9" key="1">
    <citation type="journal article" date="2020" name="ISME J.">
        <title>Uncovering the hidden diversity of litter-decomposition mechanisms in mushroom-forming fungi.</title>
        <authorList>
            <person name="Floudas D."/>
            <person name="Bentzer J."/>
            <person name="Ahren D."/>
            <person name="Johansson T."/>
            <person name="Persson P."/>
            <person name="Tunlid A."/>
        </authorList>
    </citation>
    <scope>NUCLEOTIDE SEQUENCE [LARGE SCALE GENOMIC DNA]</scope>
    <source>
        <strain evidence="8 9">CBS 101986</strain>
    </source>
</reference>
<dbReference type="PANTHER" id="PTHR45639:SF4">
    <property type="entry name" value="HSC70CB, ISOFORM G"/>
    <property type="match status" value="1"/>
</dbReference>
<comment type="caution">
    <text evidence="8">The sequence shown here is derived from an EMBL/GenBank/DDBJ whole genome shotgun (WGS) entry which is preliminary data.</text>
</comment>
<gene>
    <name evidence="8" type="ORF">D9619_011523</name>
</gene>
<dbReference type="InterPro" id="IPR043129">
    <property type="entry name" value="ATPase_NBD"/>
</dbReference>
<comment type="subcellular location">
    <subcellularLocation>
        <location evidence="1">Cytoplasm</location>
    </subcellularLocation>
</comment>
<dbReference type="FunFam" id="1.20.1270.10:FF:000002">
    <property type="entry name" value="Heat shock 70 kDa protein 4"/>
    <property type="match status" value="1"/>
</dbReference>
<organism evidence="8 9">
    <name type="scientific">Psilocybe cf. subviscida</name>
    <dbReference type="NCBI Taxonomy" id="2480587"/>
    <lineage>
        <taxon>Eukaryota</taxon>
        <taxon>Fungi</taxon>
        <taxon>Dikarya</taxon>
        <taxon>Basidiomycota</taxon>
        <taxon>Agaricomycotina</taxon>
        <taxon>Agaricomycetes</taxon>
        <taxon>Agaricomycetidae</taxon>
        <taxon>Agaricales</taxon>
        <taxon>Agaricineae</taxon>
        <taxon>Strophariaceae</taxon>
        <taxon>Psilocybe</taxon>
    </lineage>
</organism>
<evidence type="ECO:0000256" key="2">
    <source>
        <dbReference type="ARBA" id="ARBA00007381"/>
    </source>
</evidence>
<dbReference type="InterPro" id="IPR013126">
    <property type="entry name" value="Hsp_70_fam"/>
</dbReference>
<dbReference type="FunFam" id="3.90.640.10:FF:000004">
    <property type="entry name" value="Heat shock 70 kDa protein 4"/>
    <property type="match status" value="1"/>
</dbReference>
<keyword evidence="4" id="KW-0547">Nucleotide-binding</keyword>
<evidence type="ECO:0000256" key="5">
    <source>
        <dbReference type="ARBA" id="ARBA00022840"/>
    </source>
</evidence>
<evidence type="ECO:0000313" key="9">
    <source>
        <dbReference type="Proteomes" id="UP000567179"/>
    </source>
</evidence>
<dbReference type="PRINTS" id="PR00301">
    <property type="entry name" value="HEATSHOCK70"/>
</dbReference>
<evidence type="ECO:0000256" key="6">
    <source>
        <dbReference type="ARBA" id="ARBA00023016"/>
    </source>
</evidence>